<dbReference type="PROSITE" id="PS50005">
    <property type="entry name" value="TPR"/>
    <property type="match status" value="1"/>
</dbReference>
<dbReference type="AlphaFoldDB" id="A0A2S7TZI9"/>
<reference evidence="2 3" key="1">
    <citation type="submission" date="2016-12" db="EMBL/GenBank/DDBJ databases">
        <title>Study of bacterial adaptation to deep sea.</title>
        <authorList>
            <person name="Song J."/>
            <person name="Yoshizawa S."/>
            <person name="Kogure K."/>
        </authorList>
    </citation>
    <scope>NUCLEOTIDE SEQUENCE [LARGE SCALE GENOMIC DNA]</scope>
    <source>
        <strain evidence="2 3">SAORIC-165</strain>
    </source>
</reference>
<feature type="repeat" description="TPR" evidence="1">
    <location>
        <begin position="27"/>
        <end position="60"/>
    </location>
</feature>
<name>A0A2S7TZI9_9BACT</name>
<dbReference type="EMBL" id="MQWA01000001">
    <property type="protein sequence ID" value="PQJ27760.1"/>
    <property type="molecule type" value="Genomic_DNA"/>
</dbReference>
<dbReference type="RefSeq" id="WP_129589582.1">
    <property type="nucleotide sequence ID" value="NZ_MQWA01000001.1"/>
</dbReference>
<evidence type="ECO:0000313" key="3">
    <source>
        <dbReference type="Proteomes" id="UP000239907"/>
    </source>
</evidence>
<keyword evidence="1" id="KW-0802">TPR repeat</keyword>
<evidence type="ECO:0000313" key="2">
    <source>
        <dbReference type="EMBL" id="PQJ27760.1"/>
    </source>
</evidence>
<dbReference type="SUPFAM" id="SSF48452">
    <property type="entry name" value="TPR-like"/>
    <property type="match status" value="1"/>
</dbReference>
<dbReference type="Pfam" id="PF13174">
    <property type="entry name" value="TPR_6"/>
    <property type="match status" value="1"/>
</dbReference>
<dbReference type="OrthoDB" id="225229at2"/>
<comment type="caution">
    <text evidence="2">The sequence shown here is derived from an EMBL/GenBank/DDBJ whole genome shotgun (WGS) entry which is preliminary data.</text>
</comment>
<sequence length="220" mass="24096">MLKADFESATATCLAFNRLYPESVLADQALMTLGRSLADKGDYVKSVESYKRVLELQNPISAAEAQYRIGEVLQKQAEESIKAADQHNSKWGEGGLSAASALQRAMGGAIAAYRRTYETYPESSFAAESLGRVVRHHVDTENFSIAADLLDSVFNDYPDAAFLDEMLLLWSNVGYRMGDNEIAKAKLRQLISDYPSSKHITEARSKLAGIEAESANSSGE</sequence>
<organism evidence="2 3">
    <name type="scientific">Rubritalea profundi</name>
    <dbReference type="NCBI Taxonomy" id="1658618"/>
    <lineage>
        <taxon>Bacteria</taxon>
        <taxon>Pseudomonadati</taxon>
        <taxon>Verrucomicrobiota</taxon>
        <taxon>Verrucomicrobiia</taxon>
        <taxon>Verrucomicrobiales</taxon>
        <taxon>Rubritaleaceae</taxon>
        <taxon>Rubritalea</taxon>
    </lineage>
</organism>
<evidence type="ECO:0000256" key="1">
    <source>
        <dbReference type="PROSITE-ProRule" id="PRU00339"/>
    </source>
</evidence>
<dbReference type="InterPro" id="IPR019734">
    <property type="entry name" value="TPR_rpt"/>
</dbReference>
<keyword evidence="3" id="KW-1185">Reference proteome</keyword>
<dbReference type="InterPro" id="IPR011990">
    <property type="entry name" value="TPR-like_helical_dom_sf"/>
</dbReference>
<gene>
    <name evidence="2" type="ORF">BSZ32_04075</name>
</gene>
<proteinExistence type="predicted"/>
<dbReference type="Proteomes" id="UP000239907">
    <property type="component" value="Unassembled WGS sequence"/>
</dbReference>
<accession>A0A2S7TZI9</accession>
<dbReference type="Pfam" id="PF13432">
    <property type="entry name" value="TPR_16"/>
    <property type="match status" value="1"/>
</dbReference>
<dbReference type="Gene3D" id="1.25.40.10">
    <property type="entry name" value="Tetratricopeptide repeat domain"/>
    <property type="match status" value="1"/>
</dbReference>
<protein>
    <submittedName>
        <fullName evidence="2">Uncharacterized protein</fullName>
    </submittedName>
</protein>